<name>A0ABW5NM42_9SPHI</name>
<proteinExistence type="predicted"/>
<evidence type="ECO:0000313" key="2">
    <source>
        <dbReference type="Proteomes" id="UP001597393"/>
    </source>
</evidence>
<evidence type="ECO:0000313" key="1">
    <source>
        <dbReference type="EMBL" id="MFD2599327.1"/>
    </source>
</evidence>
<gene>
    <name evidence="1" type="ORF">ACFSQ3_10210</name>
</gene>
<organism evidence="1 2">
    <name type="scientific">Sphingobacterium corticis</name>
    <dbReference type="NCBI Taxonomy" id="1812823"/>
    <lineage>
        <taxon>Bacteria</taxon>
        <taxon>Pseudomonadati</taxon>
        <taxon>Bacteroidota</taxon>
        <taxon>Sphingobacteriia</taxon>
        <taxon>Sphingobacteriales</taxon>
        <taxon>Sphingobacteriaceae</taxon>
        <taxon>Sphingobacterium</taxon>
    </lineage>
</organism>
<sequence length="62" mass="6908">MKDCSVKFGELEYETPTCQLHFIQVEHSIAAASPAAVTPVDGNNQVQDEWNDEGTVSQELLW</sequence>
<dbReference type="EMBL" id="JBHUMA010000006">
    <property type="protein sequence ID" value="MFD2599327.1"/>
    <property type="molecule type" value="Genomic_DNA"/>
</dbReference>
<protein>
    <submittedName>
        <fullName evidence="1">Uncharacterized protein</fullName>
    </submittedName>
</protein>
<keyword evidence="2" id="KW-1185">Reference proteome</keyword>
<reference evidence="2" key="1">
    <citation type="journal article" date="2019" name="Int. J. Syst. Evol. Microbiol.">
        <title>The Global Catalogue of Microorganisms (GCM) 10K type strain sequencing project: providing services to taxonomists for standard genome sequencing and annotation.</title>
        <authorList>
            <consortium name="The Broad Institute Genomics Platform"/>
            <consortium name="The Broad Institute Genome Sequencing Center for Infectious Disease"/>
            <person name="Wu L."/>
            <person name="Ma J."/>
        </authorList>
    </citation>
    <scope>NUCLEOTIDE SEQUENCE [LARGE SCALE GENOMIC DNA]</scope>
    <source>
        <strain evidence="2">KCTC 42248</strain>
    </source>
</reference>
<comment type="caution">
    <text evidence="1">The sequence shown here is derived from an EMBL/GenBank/DDBJ whole genome shotgun (WGS) entry which is preliminary data.</text>
</comment>
<dbReference type="RefSeq" id="WP_380869453.1">
    <property type="nucleotide sequence ID" value="NZ_JBHUMA010000006.1"/>
</dbReference>
<accession>A0ABW5NM42</accession>
<dbReference type="Proteomes" id="UP001597393">
    <property type="component" value="Unassembled WGS sequence"/>
</dbReference>